<organism evidence="1 2">
    <name type="scientific">Streptomyces huasconensis</name>
    <dbReference type="NCBI Taxonomy" id="1854574"/>
    <lineage>
        <taxon>Bacteria</taxon>
        <taxon>Bacillati</taxon>
        <taxon>Actinomycetota</taxon>
        <taxon>Actinomycetes</taxon>
        <taxon>Kitasatosporales</taxon>
        <taxon>Streptomycetaceae</taxon>
        <taxon>Streptomyces</taxon>
    </lineage>
</organism>
<sequence>MEFSVLLHHRDFLRGAALQQRSLPRYFSLTERGFTLVKRPRLFEAEFQPVAEAVSQ</sequence>
<dbReference type="RefSeq" id="WP_359783016.1">
    <property type="nucleotide sequence ID" value="NZ_JBEYRR010000013.1"/>
</dbReference>
<dbReference type="EMBL" id="JBEYRS010000018">
    <property type="protein sequence ID" value="MEW2366679.1"/>
    <property type="molecule type" value="Genomic_DNA"/>
</dbReference>
<comment type="caution">
    <text evidence="1">The sequence shown here is derived from an EMBL/GenBank/DDBJ whole genome shotgun (WGS) entry which is preliminary data.</text>
</comment>
<proteinExistence type="predicted"/>
<gene>
    <name evidence="1" type="ORF">AB0887_32605</name>
</gene>
<dbReference type="Proteomes" id="UP001553843">
    <property type="component" value="Unassembled WGS sequence"/>
</dbReference>
<keyword evidence="2" id="KW-1185">Reference proteome</keyword>
<evidence type="ECO:0000313" key="2">
    <source>
        <dbReference type="Proteomes" id="UP001553843"/>
    </source>
</evidence>
<name>A0ABV3M600_9ACTN</name>
<accession>A0ABV3M600</accession>
<evidence type="ECO:0000313" key="1">
    <source>
        <dbReference type="EMBL" id="MEW2366679.1"/>
    </source>
</evidence>
<reference evidence="1 2" key="1">
    <citation type="submission" date="2024-06" db="EMBL/GenBank/DDBJ databases">
        <title>The Natural Products Discovery Center: Release of the First 8490 Sequenced Strains for Exploring Actinobacteria Biosynthetic Diversity.</title>
        <authorList>
            <person name="Kalkreuter E."/>
            <person name="Kautsar S.A."/>
            <person name="Yang D."/>
            <person name="Bader C.D."/>
            <person name="Teijaro C.N."/>
            <person name="Fluegel L."/>
            <person name="Davis C.M."/>
            <person name="Simpson J.R."/>
            <person name="Lauterbach L."/>
            <person name="Steele A.D."/>
            <person name="Gui C."/>
            <person name="Meng S."/>
            <person name="Li G."/>
            <person name="Viehrig K."/>
            <person name="Ye F."/>
            <person name="Su P."/>
            <person name="Kiefer A.F."/>
            <person name="Nichols A."/>
            <person name="Cepeda A.J."/>
            <person name="Yan W."/>
            <person name="Fan B."/>
            <person name="Jiang Y."/>
            <person name="Adhikari A."/>
            <person name="Zheng C.-J."/>
            <person name="Schuster L."/>
            <person name="Cowan T.M."/>
            <person name="Smanski M.J."/>
            <person name="Chevrette M.G."/>
            <person name="De Carvalho L.P.S."/>
            <person name="Shen B."/>
        </authorList>
    </citation>
    <scope>NUCLEOTIDE SEQUENCE [LARGE SCALE GENOMIC DNA]</scope>
    <source>
        <strain evidence="1 2">NPDC047833</strain>
    </source>
</reference>
<protein>
    <submittedName>
        <fullName evidence="1">Uncharacterized protein</fullName>
    </submittedName>
</protein>